<dbReference type="EMBL" id="CP053452">
    <property type="protein sequence ID" value="QJW99649.1"/>
    <property type="molecule type" value="Genomic_DNA"/>
</dbReference>
<dbReference type="PANTHER" id="PTHR43737:SF1">
    <property type="entry name" value="DUF1501 DOMAIN-CONTAINING PROTEIN"/>
    <property type="match status" value="1"/>
</dbReference>
<dbReference type="PROSITE" id="PS51318">
    <property type="entry name" value="TAT"/>
    <property type="match status" value="1"/>
</dbReference>
<dbReference type="SUPFAM" id="SSF53649">
    <property type="entry name" value="Alkaline phosphatase-like"/>
    <property type="match status" value="1"/>
</dbReference>
<dbReference type="InterPro" id="IPR010869">
    <property type="entry name" value="DUF1501"/>
</dbReference>
<sequence length="431" mass="46555">MLRFLGSAHRFCDGATRRDFLQIGAFGAGLTLADMLRPHTARAAGSDTKRASKSKKSAIMIYLPGGPSHLDMYDLKPDAPAEFRGEFKPVQTNVPGVEVCEHFPMQAKMWDKLCCVRSIVSVEEHSDSLVMTGYPDRVNRLADHPCFGSVVSKVRSGDGGAVPTFVSLRGMSRGTEPGYLGIAHRPFTPGGPGNANLRLATGVTAGRLDERKNLLDAFDDTRREIDGSGTMAGIDAYTEKAIEMVTAGVVRDALDLKKEDPKVVERYKGVEAFLTARRLVEAGAGCVTLSIGGWDTHGQNFQTLKRQLPQVDRGVANLISDLHDRGMADDVVTVMWGEFGRTPKVNSNAGRDHWSPVMSALVAGGGLKMGQAVGASTSKGERPKDQPLSVPRVLGTIYRALGIDPSMTFNNGAGRPMYVLDDREPVKELID</sequence>
<dbReference type="Pfam" id="PF07394">
    <property type="entry name" value="DUF1501"/>
    <property type="match status" value="1"/>
</dbReference>
<dbReference type="InterPro" id="IPR006311">
    <property type="entry name" value="TAT_signal"/>
</dbReference>
<dbReference type="AlphaFoldDB" id="A0A6M5Z007"/>
<evidence type="ECO:0000313" key="2">
    <source>
        <dbReference type="Proteomes" id="UP000503447"/>
    </source>
</evidence>
<dbReference type="KEGG" id="ftj:FTUN_7268"/>
<proteinExistence type="predicted"/>
<dbReference type="InterPro" id="IPR017850">
    <property type="entry name" value="Alkaline_phosphatase_core_sf"/>
</dbReference>
<keyword evidence="2" id="KW-1185">Reference proteome</keyword>
<gene>
    <name evidence="1" type="ORF">FTUN_7268</name>
</gene>
<dbReference type="Proteomes" id="UP000503447">
    <property type="component" value="Chromosome"/>
</dbReference>
<protein>
    <submittedName>
        <fullName evidence="1">Uncharacterized DUF1501 protein, type 2</fullName>
    </submittedName>
</protein>
<dbReference type="RefSeq" id="WP_171474576.1">
    <property type="nucleotide sequence ID" value="NZ_CP053452.2"/>
</dbReference>
<dbReference type="PANTHER" id="PTHR43737">
    <property type="entry name" value="BLL7424 PROTEIN"/>
    <property type="match status" value="1"/>
</dbReference>
<reference evidence="2" key="1">
    <citation type="submission" date="2020-05" db="EMBL/GenBank/DDBJ databases">
        <title>Frigoriglobus tundricola gen. nov., sp. nov., a psychrotolerant cellulolytic planctomycete of the family Gemmataceae with two divergent copies of 16S rRNA gene.</title>
        <authorList>
            <person name="Kulichevskaya I.S."/>
            <person name="Ivanova A.A."/>
            <person name="Naumoff D.G."/>
            <person name="Beletsky A.V."/>
            <person name="Rijpstra W.I.C."/>
            <person name="Sinninghe Damste J.S."/>
            <person name="Mardanov A.V."/>
            <person name="Ravin N.V."/>
            <person name="Dedysh S.N."/>
        </authorList>
    </citation>
    <scope>NUCLEOTIDE SEQUENCE [LARGE SCALE GENOMIC DNA]</scope>
    <source>
        <strain evidence="2">PL17</strain>
    </source>
</reference>
<evidence type="ECO:0000313" key="1">
    <source>
        <dbReference type="EMBL" id="QJW99649.1"/>
    </source>
</evidence>
<name>A0A6M5Z007_9BACT</name>
<accession>A0A6M5Z007</accession>
<organism evidence="1 2">
    <name type="scientific">Frigoriglobus tundricola</name>
    <dbReference type="NCBI Taxonomy" id="2774151"/>
    <lineage>
        <taxon>Bacteria</taxon>
        <taxon>Pseudomonadati</taxon>
        <taxon>Planctomycetota</taxon>
        <taxon>Planctomycetia</taxon>
        <taxon>Gemmatales</taxon>
        <taxon>Gemmataceae</taxon>
        <taxon>Frigoriglobus</taxon>
    </lineage>
</organism>